<dbReference type="HOGENOM" id="CLU_009123_12_3_1"/>
<dbReference type="InParanoid" id="W5N327"/>
<feature type="region of interest" description="Disordered" evidence="1">
    <location>
        <begin position="347"/>
        <end position="412"/>
    </location>
</feature>
<dbReference type="GO" id="GO:0006357">
    <property type="term" value="P:regulation of transcription by RNA polymerase II"/>
    <property type="evidence" value="ECO:0000318"/>
    <property type="project" value="GO_Central"/>
</dbReference>
<protein>
    <recommendedName>
        <fullName evidence="2">HAT C-terminal dimerisation domain-containing protein</fullName>
    </recommendedName>
</protein>
<dbReference type="InterPro" id="IPR012337">
    <property type="entry name" value="RNaseH-like_sf"/>
</dbReference>
<dbReference type="OMA" id="NDAMITH"/>
<dbReference type="GeneTree" id="ENSGT00940000161131"/>
<accession>W5N327</accession>
<dbReference type="AlphaFoldDB" id="W5N327"/>
<organism evidence="3 4">
    <name type="scientific">Lepisosteus oculatus</name>
    <name type="common">Spotted gar</name>
    <dbReference type="NCBI Taxonomy" id="7918"/>
    <lineage>
        <taxon>Eukaryota</taxon>
        <taxon>Metazoa</taxon>
        <taxon>Chordata</taxon>
        <taxon>Craniata</taxon>
        <taxon>Vertebrata</taxon>
        <taxon>Euteleostomi</taxon>
        <taxon>Actinopterygii</taxon>
        <taxon>Neopterygii</taxon>
        <taxon>Holostei</taxon>
        <taxon>Semionotiformes</taxon>
        <taxon>Lepisosteidae</taxon>
        <taxon>Lepisosteus</taxon>
    </lineage>
</organism>
<dbReference type="InterPro" id="IPR052717">
    <property type="entry name" value="Vacuolar_transposase_reg"/>
</dbReference>
<dbReference type="InterPro" id="IPR008906">
    <property type="entry name" value="HATC_C_dom"/>
</dbReference>
<dbReference type="PANTHER" id="PTHR46169:SF25">
    <property type="entry name" value="ZINC FINGER BED DOMAIN-CONTAINING PROTEIN 1-LIKE-RELATED"/>
    <property type="match status" value="1"/>
</dbReference>
<dbReference type="SUPFAM" id="SSF53098">
    <property type="entry name" value="Ribonuclease H-like"/>
    <property type="match status" value="1"/>
</dbReference>
<dbReference type="GO" id="GO:0005634">
    <property type="term" value="C:nucleus"/>
    <property type="evidence" value="ECO:0000318"/>
    <property type="project" value="GO_Central"/>
</dbReference>
<dbReference type="EMBL" id="AHAT01017292">
    <property type="status" value="NOT_ANNOTATED_CDS"/>
    <property type="molecule type" value="Genomic_DNA"/>
</dbReference>
<dbReference type="GO" id="GO:0046983">
    <property type="term" value="F:protein dimerization activity"/>
    <property type="evidence" value="ECO:0007669"/>
    <property type="project" value="InterPro"/>
</dbReference>
<dbReference type="PANTHER" id="PTHR46169">
    <property type="entry name" value="DNA REPLICATION-RELATED ELEMENT FACTOR, ISOFORM A"/>
    <property type="match status" value="1"/>
</dbReference>
<name>W5N327_LEPOC</name>
<evidence type="ECO:0000313" key="4">
    <source>
        <dbReference type="Proteomes" id="UP000018468"/>
    </source>
</evidence>
<evidence type="ECO:0000256" key="1">
    <source>
        <dbReference type="SAM" id="MobiDB-lite"/>
    </source>
</evidence>
<feature type="compositionally biased region" description="Polar residues" evidence="1">
    <location>
        <begin position="390"/>
        <end position="407"/>
    </location>
</feature>
<feature type="domain" description="HAT C-terminal dimerisation" evidence="2">
    <location>
        <begin position="438"/>
        <end position="492"/>
    </location>
</feature>
<evidence type="ECO:0000259" key="2">
    <source>
        <dbReference type="Pfam" id="PF05699"/>
    </source>
</evidence>
<evidence type="ECO:0000313" key="3">
    <source>
        <dbReference type="Ensembl" id="ENSLOCP00000015036.1"/>
    </source>
</evidence>
<dbReference type="Ensembl" id="ENSLOCT00000015065.1">
    <property type="protein sequence ID" value="ENSLOCP00000015036.1"/>
    <property type="gene ID" value="ENSLOCG00000012224.1"/>
</dbReference>
<proteinExistence type="predicted"/>
<dbReference type="Pfam" id="PF05699">
    <property type="entry name" value="Dimer_Tnp_hAT"/>
    <property type="match status" value="1"/>
</dbReference>
<keyword evidence="4" id="KW-1185">Reference proteome</keyword>
<reference evidence="4" key="1">
    <citation type="submission" date="2011-12" db="EMBL/GenBank/DDBJ databases">
        <title>The Draft Genome of Lepisosteus oculatus.</title>
        <authorList>
            <consortium name="The Broad Institute Genome Assembly &amp; Analysis Group"/>
            <consortium name="Computational R&amp;D Group"/>
            <consortium name="and Sequencing Platform"/>
            <person name="Di Palma F."/>
            <person name="Alfoldi J."/>
            <person name="Johnson J."/>
            <person name="Berlin A."/>
            <person name="Gnerre S."/>
            <person name="Jaffe D."/>
            <person name="MacCallum I."/>
            <person name="Young S."/>
            <person name="Walker B.J."/>
            <person name="Lander E.S."/>
            <person name="Lindblad-Toh K."/>
        </authorList>
    </citation>
    <scope>NUCLEOTIDE SEQUENCE [LARGE SCALE GENOMIC DNA]</scope>
</reference>
<dbReference type="Proteomes" id="UP000018468">
    <property type="component" value="Linkage group LG5"/>
</dbReference>
<reference evidence="3" key="2">
    <citation type="submission" date="2025-08" db="UniProtKB">
        <authorList>
            <consortium name="Ensembl"/>
        </authorList>
    </citation>
    <scope>IDENTIFICATION</scope>
</reference>
<reference evidence="3" key="3">
    <citation type="submission" date="2025-09" db="UniProtKB">
        <authorList>
            <consortium name="Ensembl"/>
        </authorList>
    </citation>
    <scope>IDENTIFICATION</scope>
</reference>
<dbReference type="eggNOG" id="KOG1121">
    <property type="taxonomic scope" value="Eukaryota"/>
</dbReference>
<sequence length="492" mass="55911">ELTHAVAYLISKDMMPLVEIVEKPGFLHLMKKAVPQYKIRSYFSTNEIPRMYKEVKASVEKQLEEGEWFRVTTDLWTSGGAGGEPYMSFMVHYVSSDWQLKSHCLETLYFPDDHTADNITKMVENMLQEWKIRITTDNATNMKKAFKNFLCVWFSCFGHNLNLASPHDTKGGICHLSIVTPDPGVFEKLEEIPVHSLMHDVVTRWGSTFEMISRFLEQQQAICGVLAGDRSTWHLMPKDNDISVLEDANQLLSPLHDFTDALTSEKLVTLSLKPVLEHINSEIFRDQEGDSTLTKQMKQIIKEDIHTEEMKRVLNISGFVDPQFKGNFAEHLDDSVKACVDEAMALVPGEPPHTEHPPPATTQGDDNGERERRNRSPSITKKKRSRLSGLLQQITNARPNRTASANPLTKRKNTVDPQVKLHLSLPAISADADPFAHMQEMPHLFKVARTFTCIPATSVPYRVFSMSGHIESHQRSRLSTENVNILTFLHHN</sequence>